<evidence type="ECO:0000259" key="15">
    <source>
        <dbReference type="PROSITE" id="PS50102"/>
    </source>
</evidence>
<dbReference type="GO" id="GO:0005524">
    <property type="term" value="F:ATP binding"/>
    <property type="evidence" value="ECO:0007669"/>
    <property type="project" value="UniProtKB-KW"/>
</dbReference>
<dbReference type="Proteomes" id="UP001152607">
    <property type="component" value="Unassembled WGS sequence"/>
</dbReference>
<dbReference type="SUPFAM" id="SSF82708">
    <property type="entry name" value="R3H domain"/>
    <property type="match status" value="1"/>
</dbReference>
<keyword evidence="9 13" id="KW-0694">RNA-binding</keyword>
<dbReference type="Pfam" id="PF00076">
    <property type="entry name" value="RRM_1"/>
    <property type="match status" value="1"/>
</dbReference>
<dbReference type="PROSITE" id="PS50102">
    <property type="entry name" value="RRM"/>
    <property type="match status" value="1"/>
</dbReference>
<dbReference type="OrthoDB" id="434258at2759"/>
<keyword evidence="7" id="KW-0347">Helicase</keyword>
<evidence type="ECO:0000256" key="4">
    <source>
        <dbReference type="ARBA" id="ARBA00022553"/>
    </source>
</evidence>
<dbReference type="EMBL" id="CAOQHR010000004">
    <property type="protein sequence ID" value="CAI6333383.1"/>
    <property type="molecule type" value="Genomic_DNA"/>
</dbReference>
<dbReference type="InterPro" id="IPR034186">
    <property type="entry name" value="PIN4-like_RRM"/>
</dbReference>
<feature type="domain" description="R3H" evidence="16">
    <location>
        <begin position="339"/>
        <end position="403"/>
    </location>
</feature>
<dbReference type="Gene3D" id="3.30.1370.50">
    <property type="entry name" value="R3H-like domain"/>
    <property type="match status" value="1"/>
</dbReference>
<evidence type="ECO:0000256" key="11">
    <source>
        <dbReference type="ARBA" id="ARBA00055199"/>
    </source>
</evidence>
<comment type="subunit">
    <text evidence="12">Interacts with csx1.</text>
</comment>
<dbReference type="InterPro" id="IPR034069">
    <property type="entry name" value="R3H_Cip2"/>
</dbReference>
<comment type="function">
    <text evidence="11">Regulates global gene expression after oxidative stress. Interacts and stabilizes mRNAs and may regulate their transition between different cytoplasmic components after oxidative stress.</text>
</comment>
<evidence type="ECO:0000313" key="17">
    <source>
        <dbReference type="EMBL" id="CAI6333383.1"/>
    </source>
</evidence>
<dbReference type="InterPro" id="IPR001374">
    <property type="entry name" value="R3H_dom"/>
</dbReference>
<keyword evidence="4" id="KW-0597">Phosphoprotein</keyword>
<evidence type="ECO:0000256" key="5">
    <source>
        <dbReference type="ARBA" id="ARBA00022741"/>
    </source>
</evidence>
<accession>A0A9W4UBQ0</accession>
<dbReference type="PANTHER" id="PTHR23003">
    <property type="entry name" value="RNA RECOGNITION MOTIF RRM DOMAIN CONTAINING PROTEIN"/>
    <property type="match status" value="1"/>
</dbReference>
<keyword evidence="8" id="KW-0067">ATP-binding</keyword>
<dbReference type="InterPro" id="IPR036867">
    <property type="entry name" value="R3H_dom_sf"/>
</dbReference>
<dbReference type="Gene3D" id="3.30.70.330">
    <property type="match status" value="1"/>
</dbReference>
<evidence type="ECO:0000256" key="3">
    <source>
        <dbReference type="ARBA" id="ARBA00022490"/>
    </source>
</evidence>
<dbReference type="GO" id="GO:0003677">
    <property type="term" value="F:DNA binding"/>
    <property type="evidence" value="ECO:0007669"/>
    <property type="project" value="UniProtKB-ARBA"/>
</dbReference>
<evidence type="ECO:0008006" key="19">
    <source>
        <dbReference type="Google" id="ProtNLM"/>
    </source>
</evidence>
<keyword evidence="3" id="KW-0963">Cytoplasm</keyword>
<feature type="region of interest" description="Disordered" evidence="14">
    <location>
        <begin position="508"/>
        <end position="531"/>
    </location>
</feature>
<dbReference type="InterPro" id="IPR000504">
    <property type="entry name" value="RRM_dom"/>
</dbReference>
<feature type="compositionally biased region" description="Low complexity" evidence="14">
    <location>
        <begin position="54"/>
        <end position="68"/>
    </location>
</feature>
<dbReference type="InterPro" id="IPR050374">
    <property type="entry name" value="RRT5_SRSF_SR"/>
</dbReference>
<keyword evidence="6" id="KW-0378">Hydrolase</keyword>
<dbReference type="GO" id="GO:0016787">
    <property type="term" value="F:hydrolase activity"/>
    <property type="evidence" value="ECO:0007669"/>
    <property type="project" value="UniProtKB-KW"/>
</dbReference>
<dbReference type="InterPro" id="IPR012677">
    <property type="entry name" value="Nucleotide-bd_a/b_plait_sf"/>
</dbReference>
<evidence type="ECO:0000256" key="13">
    <source>
        <dbReference type="PROSITE-ProRule" id="PRU00176"/>
    </source>
</evidence>
<dbReference type="FunFam" id="3.30.70.330:FF:000183">
    <property type="entry name" value="R3H domain containing protein"/>
    <property type="match status" value="1"/>
</dbReference>
<dbReference type="GO" id="GO:0003729">
    <property type="term" value="F:mRNA binding"/>
    <property type="evidence" value="ECO:0007669"/>
    <property type="project" value="TreeGrafter"/>
</dbReference>
<evidence type="ECO:0000256" key="7">
    <source>
        <dbReference type="ARBA" id="ARBA00022806"/>
    </source>
</evidence>
<feature type="compositionally biased region" description="Basic and acidic residues" evidence="14">
    <location>
        <begin position="266"/>
        <end position="281"/>
    </location>
</feature>
<dbReference type="CDD" id="cd12253">
    <property type="entry name" value="RRM_PIN4_like"/>
    <property type="match status" value="1"/>
</dbReference>
<evidence type="ECO:0000256" key="8">
    <source>
        <dbReference type="ARBA" id="ARBA00022840"/>
    </source>
</evidence>
<feature type="compositionally biased region" description="Polar residues" evidence="14">
    <location>
        <begin position="20"/>
        <end position="29"/>
    </location>
</feature>
<dbReference type="CDD" id="cd02639">
    <property type="entry name" value="R3H_RRM"/>
    <property type="match status" value="1"/>
</dbReference>
<feature type="domain" description="RRM" evidence="15">
    <location>
        <begin position="178"/>
        <end position="256"/>
    </location>
</feature>
<reference evidence="17" key="1">
    <citation type="submission" date="2023-01" db="EMBL/GenBank/DDBJ databases">
        <authorList>
            <person name="Van Ghelder C."/>
            <person name="Rancurel C."/>
        </authorList>
    </citation>
    <scope>NUCLEOTIDE SEQUENCE</scope>
    <source>
        <strain evidence="17">CNCM I-4278</strain>
    </source>
</reference>
<feature type="region of interest" description="Disordered" evidence="14">
    <location>
        <begin position="1"/>
        <end position="70"/>
    </location>
</feature>
<dbReference type="PANTHER" id="PTHR23003:SF17">
    <property type="entry name" value="RNA-BINDING PROTEIN PIN4"/>
    <property type="match status" value="1"/>
</dbReference>
<evidence type="ECO:0000256" key="1">
    <source>
        <dbReference type="ARBA" id="ARBA00004123"/>
    </source>
</evidence>
<dbReference type="GO" id="GO:0005737">
    <property type="term" value="C:cytoplasm"/>
    <property type="evidence" value="ECO:0007669"/>
    <property type="project" value="UniProtKB-SubCell"/>
</dbReference>
<organism evidence="17 18">
    <name type="scientific">Periconia digitata</name>
    <dbReference type="NCBI Taxonomy" id="1303443"/>
    <lineage>
        <taxon>Eukaryota</taxon>
        <taxon>Fungi</taxon>
        <taxon>Dikarya</taxon>
        <taxon>Ascomycota</taxon>
        <taxon>Pezizomycotina</taxon>
        <taxon>Dothideomycetes</taxon>
        <taxon>Pleosporomycetidae</taxon>
        <taxon>Pleosporales</taxon>
        <taxon>Massarineae</taxon>
        <taxon>Periconiaceae</taxon>
        <taxon>Periconia</taxon>
    </lineage>
</organism>
<feature type="region of interest" description="Disordered" evidence="14">
    <location>
        <begin position="266"/>
        <end position="292"/>
    </location>
</feature>
<evidence type="ECO:0000256" key="6">
    <source>
        <dbReference type="ARBA" id="ARBA00022801"/>
    </source>
</evidence>
<evidence type="ECO:0000256" key="10">
    <source>
        <dbReference type="ARBA" id="ARBA00023242"/>
    </source>
</evidence>
<evidence type="ECO:0000313" key="18">
    <source>
        <dbReference type="Proteomes" id="UP001152607"/>
    </source>
</evidence>
<evidence type="ECO:0000259" key="16">
    <source>
        <dbReference type="PROSITE" id="PS51061"/>
    </source>
</evidence>
<keyword evidence="5" id="KW-0547">Nucleotide-binding</keyword>
<dbReference type="AlphaFoldDB" id="A0A9W4UBQ0"/>
<dbReference type="SMART" id="SM00360">
    <property type="entry name" value="RRM"/>
    <property type="match status" value="1"/>
</dbReference>
<feature type="region of interest" description="Disordered" evidence="14">
    <location>
        <begin position="543"/>
        <end position="627"/>
    </location>
</feature>
<dbReference type="GO" id="GO:0004386">
    <property type="term" value="F:helicase activity"/>
    <property type="evidence" value="ECO:0007669"/>
    <property type="project" value="UniProtKB-KW"/>
</dbReference>
<keyword evidence="18" id="KW-1185">Reference proteome</keyword>
<dbReference type="FunFam" id="3.30.1370.50:FF:000002">
    <property type="entry name" value="Immunoglobulin mu DNA-binding protein 2"/>
    <property type="match status" value="1"/>
</dbReference>
<feature type="compositionally biased region" description="Low complexity" evidence="14">
    <location>
        <begin position="511"/>
        <end position="525"/>
    </location>
</feature>
<dbReference type="PROSITE" id="PS51061">
    <property type="entry name" value="R3H"/>
    <property type="match status" value="1"/>
</dbReference>
<sequence>MYSAYDAPSSRSPGSHRHQPQTLHRQPSRQFDAYSQLPQGGLYTADDHQRGYDQQQQPPQQQQQQQQPRNYERLNQTIHSAYNYDMGSQAWNSNAFAQNTLGSLGGAASRMKQQGRGGGRSQLPTGWMEPTQPQSLPTFALPGLGNGHHNPLMGNNNNGNNMHQNQFSHEVDEELIPTAIVIKNIPFAVKKEQLVQLMTDLRLPLPYAFNYHFDNGVFRGLAFANFTTAEETAQVIKAMNHFELHGRKLRVEYKKMLPLAERERIEREKRERRGQLEEQHRPLPGNLQTQPSYGSLGSHIPATSPSPVSGLRAQKPGMWGVSEAERSPTNPLIEVDLNDPQVLQFYSQLLIFKEAPERESMTFPSTLSPTQRRIVHTLSHQLGLAHVSKGDSAQRQLHVFKLHDTQGLSPPMPQLSNHATEQPRRNLNRAATTDFSDVRASEGFYNAFGRQNSGLLGFPDSPGGMAAAPNLRAAKSYADLRSYTPSPAPSTASHPIGRLGAPTIEGLSFHGGTSTNPNGTPTTSSMSQRDEGLLERELGRMQIGSSFGQGGSPRSLRQMTSWDNPGPGPIGGHRTFTGNYDDRPSRQPRGPLPERGTGFSRPRQNGHQGRGSDELSTKSNVEILVGQ</sequence>
<proteinExistence type="predicted"/>
<evidence type="ECO:0000256" key="9">
    <source>
        <dbReference type="ARBA" id="ARBA00022884"/>
    </source>
</evidence>
<dbReference type="Pfam" id="PF01424">
    <property type="entry name" value="R3H"/>
    <property type="match status" value="1"/>
</dbReference>
<feature type="region of interest" description="Disordered" evidence="14">
    <location>
        <begin position="107"/>
        <end position="131"/>
    </location>
</feature>
<evidence type="ECO:0000256" key="12">
    <source>
        <dbReference type="ARBA" id="ARBA00062407"/>
    </source>
</evidence>
<dbReference type="SUPFAM" id="SSF54928">
    <property type="entry name" value="RNA-binding domain, RBD"/>
    <property type="match status" value="1"/>
</dbReference>
<dbReference type="GO" id="GO:0071014">
    <property type="term" value="C:post-mRNA release spliceosomal complex"/>
    <property type="evidence" value="ECO:0007669"/>
    <property type="project" value="UniProtKB-ARBA"/>
</dbReference>
<comment type="subcellular location">
    <subcellularLocation>
        <location evidence="2">Cytoplasm</location>
    </subcellularLocation>
    <subcellularLocation>
        <location evidence="1">Nucleus</location>
    </subcellularLocation>
</comment>
<keyword evidence="10" id="KW-0539">Nucleus</keyword>
<evidence type="ECO:0000256" key="14">
    <source>
        <dbReference type="SAM" id="MobiDB-lite"/>
    </source>
</evidence>
<dbReference type="InterPro" id="IPR035979">
    <property type="entry name" value="RBD_domain_sf"/>
</dbReference>
<name>A0A9W4UBQ0_9PLEO</name>
<gene>
    <name evidence="17" type="ORF">PDIGIT_LOCUS6421</name>
</gene>
<protein>
    <recommendedName>
        <fullName evidence="19">R3H domain protein</fullName>
    </recommendedName>
</protein>
<comment type="caution">
    <text evidence="17">The sequence shown here is derived from an EMBL/GenBank/DDBJ whole genome shotgun (WGS) entry which is preliminary data.</text>
</comment>
<evidence type="ECO:0000256" key="2">
    <source>
        <dbReference type="ARBA" id="ARBA00004496"/>
    </source>
</evidence>